<evidence type="ECO:0000313" key="7">
    <source>
        <dbReference type="EMBL" id="AIQ59732.1"/>
    </source>
</evidence>
<organism evidence="7 8">
    <name type="scientific">Paenibacillus borealis</name>
    <dbReference type="NCBI Taxonomy" id="160799"/>
    <lineage>
        <taxon>Bacteria</taxon>
        <taxon>Bacillati</taxon>
        <taxon>Bacillota</taxon>
        <taxon>Bacilli</taxon>
        <taxon>Bacillales</taxon>
        <taxon>Paenibacillaceae</taxon>
        <taxon>Paenibacillus</taxon>
    </lineage>
</organism>
<keyword evidence="8" id="KW-1185">Reference proteome</keyword>
<evidence type="ECO:0000256" key="3">
    <source>
        <dbReference type="ARBA" id="ARBA00023172"/>
    </source>
</evidence>
<dbReference type="Proteomes" id="UP000029518">
    <property type="component" value="Chromosome"/>
</dbReference>
<dbReference type="InterPro" id="IPR013762">
    <property type="entry name" value="Integrase-like_cat_sf"/>
</dbReference>
<name>A0A089LFT1_PAEBO</name>
<dbReference type="PROSITE" id="PS51898">
    <property type="entry name" value="TYR_RECOMBINASE"/>
    <property type="match status" value="1"/>
</dbReference>
<evidence type="ECO:0000256" key="2">
    <source>
        <dbReference type="ARBA" id="ARBA00023125"/>
    </source>
</evidence>
<dbReference type="Gene3D" id="1.10.443.10">
    <property type="entry name" value="Intergrase catalytic core"/>
    <property type="match status" value="1"/>
</dbReference>
<dbReference type="CDD" id="cd01189">
    <property type="entry name" value="INT_ICEBs1_C_like"/>
    <property type="match status" value="1"/>
</dbReference>
<dbReference type="EMBL" id="CP009285">
    <property type="protein sequence ID" value="AIQ59732.1"/>
    <property type="molecule type" value="Genomic_DNA"/>
</dbReference>
<feature type="domain" description="Core-binding (CB)" evidence="6">
    <location>
        <begin position="68"/>
        <end position="151"/>
    </location>
</feature>
<dbReference type="GO" id="GO:0006310">
    <property type="term" value="P:DNA recombination"/>
    <property type="evidence" value="ECO:0007669"/>
    <property type="project" value="UniProtKB-KW"/>
</dbReference>
<keyword evidence="2 4" id="KW-0238">DNA-binding</keyword>
<dbReference type="KEGG" id="pbd:PBOR_24350"/>
<dbReference type="GO" id="GO:0003677">
    <property type="term" value="F:DNA binding"/>
    <property type="evidence" value="ECO:0007669"/>
    <property type="project" value="UniProtKB-UniRule"/>
</dbReference>
<evidence type="ECO:0000256" key="4">
    <source>
        <dbReference type="PROSITE-ProRule" id="PRU01248"/>
    </source>
</evidence>
<sequence>MAYTKKIPANNKQGYKWLCVMEGPPDPASGVRRQISRRADTKTEATNRAQAVVDQLTAGFDLKKAKRTSFEDAANAWVEVYSATDVKASSIRLRKKTLQVLLTKISKINIDRVTHTQYQKALNELFKENAYSNSYIRSIHICANMIFEWAIKNNLRGDNPCKGITMPKNKVTVEDLENGNISEKYLERDELQEFLGEVIKHGLWGDTEMFYMLTYSGMRPGEMCALYEEDLKLKEKDVRITKTIYYPNNKNEHFQITPPKTPGSVRRFDLDDLIIDMMQKYILVKKERQARYKKLHDDFYESKFLFAKENGRPISQKLLLERMNRILKRTTITKKATPHIFRHTHVSFLAEAGVDLPTIMQRVGHDDSKTTLKVYTHVTEMMKKNSSQKRRIHFNNILNPENLQ</sequence>
<keyword evidence="3" id="KW-0233">DNA recombination</keyword>
<evidence type="ECO:0000256" key="1">
    <source>
        <dbReference type="ARBA" id="ARBA00008857"/>
    </source>
</evidence>
<dbReference type="Pfam" id="PF00589">
    <property type="entry name" value="Phage_integrase"/>
    <property type="match status" value="1"/>
</dbReference>
<dbReference type="InterPro" id="IPR050090">
    <property type="entry name" value="Tyrosine_recombinase_XerCD"/>
</dbReference>
<proteinExistence type="inferred from homology"/>
<dbReference type="InterPro" id="IPR002104">
    <property type="entry name" value="Integrase_catalytic"/>
</dbReference>
<gene>
    <name evidence="7" type="ORF">PBOR_24350</name>
</gene>
<evidence type="ECO:0000259" key="5">
    <source>
        <dbReference type="PROSITE" id="PS51898"/>
    </source>
</evidence>
<reference evidence="7" key="1">
    <citation type="submission" date="2014-08" db="EMBL/GenBank/DDBJ databases">
        <title>Comparative genomics of the Paenibacillus odorifer group.</title>
        <authorList>
            <person name="den Bakker H.C."/>
            <person name="Tsai Y.-C.Y.-C."/>
            <person name="Martin N."/>
            <person name="Korlach J."/>
            <person name="Wiedmann M."/>
        </authorList>
    </citation>
    <scope>NUCLEOTIDE SEQUENCE [LARGE SCALE GENOMIC DNA]</scope>
    <source>
        <strain evidence="7">DSM 13188</strain>
    </source>
</reference>
<feature type="domain" description="Tyr recombinase" evidence="5">
    <location>
        <begin position="181"/>
        <end position="388"/>
    </location>
</feature>
<dbReference type="RefSeq" id="WP_042215875.1">
    <property type="nucleotide sequence ID" value="NZ_CP009285.1"/>
</dbReference>
<dbReference type="PANTHER" id="PTHR30349:SF64">
    <property type="entry name" value="PROPHAGE INTEGRASE INTD-RELATED"/>
    <property type="match status" value="1"/>
</dbReference>
<evidence type="ECO:0000259" key="6">
    <source>
        <dbReference type="PROSITE" id="PS51900"/>
    </source>
</evidence>
<dbReference type="PANTHER" id="PTHR30349">
    <property type="entry name" value="PHAGE INTEGRASE-RELATED"/>
    <property type="match status" value="1"/>
</dbReference>
<dbReference type="InterPro" id="IPR010998">
    <property type="entry name" value="Integrase_recombinase_N"/>
</dbReference>
<dbReference type="OrthoDB" id="9803188at2"/>
<dbReference type="PROSITE" id="PS51900">
    <property type="entry name" value="CB"/>
    <property type="match status" value="1"/>
</dbReference>
<accession>A0A089LFT1</accession>
<dbReference type="InterPro" id="IPR044068">
    <property type="entry name" value="CB"/>
</dbReference>
<comment type="similarity">
    <text evidence="1">Belongs to the 'phage' integrase family.</text>
</comment>
<dbReference type="AlphaFoldDB" id="A0A089LFT1"/>
<dbReference type="InterPro" id="IPR011010">
    <property type="entry name" value="DNA_brk_join_enz"/>
</dbReference>
<protein>
    <submittedName>
        <fullName evidence="7">Integrase</fullName>
    </submittedName>
</protein>
<dbReference type="HOGENOM" id="CLU_027562_17_6_9"/>
<dbReference type="Gene3D" id="1.10.150.130">
    <property type="match status" value="1"/>
</dbReference>
<dbReference type="GO" id="GO:0015074">
    <property type="term" value="P:DNA integration"/>
    <property type="evidence" value="ECO:0007669"/>
    <property type="project" value="InterPro"/>
</dbReference>
<evidence type="ECO:0000313" key="8">
    <source>
        <dbReference type="Proteomes" id="UP000029518"/>
    </source>
</evidence>
<dbReference type="SUPFAM" id="SSF56349">
    <property type="entry name" value="DNA breaking-rejoining enzymes"/>
    <property type="match status" value="1"/>
</dbReference>